<accession>A0A9P6SUM3</accession>
<dbReference type="GO" id="GO:0006383">
    <property type="term" value="P:transcription by RNA polymerase III"/>
    <property type="evidence" value="ECO:0007669"/>
    <property type="project" value="InterPro"/>
</dbReference>
<evidence type="ECO:0000256" key="2">
    <source>
        <dbReference type="ARBA" id="ARBA00008352"/>
    </source>
</evidence>
<reference evidence="5" key="1">
    <citation type="journal article" date="2020" name="Fungal Divers.">
        <title>Resolving the Mortierellaceae phylogeny through synthesis of multi-gene phylogenetics and phylogenomics.</title>
        <authorList>
            <person name="Vandepol N."/>
            <person name="Liber J."/>
            <person name="Desiro A."/>
            <person name="Na H."/>
            <person name="Kennedy M."/>
            <person name="Barry K."/>
            <person name="Grigoriev I.V."/>
            <person name="Miller A.N."/>
            <person name="O'Donnell K."/>
            <person name="Stajich J.E."/>
            <person name="Bonito G."/>
        </authorList>
    </citation>
    <scope>NUCLEOTIDE SEQUENCE</scope>
    <source>
        <strain evidence="5">MES-2147</strain>
    </source>
</reference>
<keyword evidence="6" id="KW-1185">Reference proteome</keyword>
<dbReference type="Proteomes" id="UP000749646">
    <property type="component" value="Unassembled WGS sequence"/>
</dbReference>
<dbReference type="InterPro" id="IPR024661">
    <property type="entry name" value="RNA_pol_III_Rpc31"/>
</dbReference>
<evidence type="ECO:0000256" key="3">
    <source>
        <dbReference type="ARBA" id="ARBA00023242"/>
    </source>
</evidence>
<sequence>MSLLVQASLVGSGLPAQRRTQKPQESHSVVLQLETYWFTELKTVKRNIDLSKLDEKEDDEDIDPETGLPKKSADGEEDLEEEELEDEEDDEGNDYGESYFDNGENDVDLDGRHWH</sequence>
<name>A0A9P6SUM3_9FUNG</name>
<dbReference type="Pfam" id="PF11705">
    <property type="entry name" value="RNA_pol_3_Rpc31"/>
    <property type="match status" value="1"/>
</dbReference>
<gene>
    <name evidence="5" type="ORF">BGZ65_012730</name>
</gene>
<evidence type="ECO:0000313" key="5">
    <source>
        <dbReference type="EMBL" id="KAG0004768.1"/>
    </source>
</evidence>
<dbReference type="OrthoDB" id="5377312at2759"/>
<evidence type="ECO:0000256" key="4">
    <source>
        <dbReference type="SAM" id="MobiDB-lite"/>
    </source>
</evidence>
<comment type="similarity">
    <text evidence="2">Belongs to the eukaryotic RPC7 RNA polymerase subunit family.</text>
</comment>
<dbReference type="GO" id="GO:0005634">
    <property type="term" value="C:nucleus"/>
    <property type="evidence" value="ECO:0007669"/>
    <property type="project" value="UniProtKB-SubCell"/>
</dbReference>
<feature type="region of interest" description="Disordered" evidence="4">
    <location>
        <begin position="1"/>
        <end position="27"/>
    </location>
</feature>
<keyword evidence="3" id="KW-0539">Nucleus</keyword>
<dbReference type="AlphaFoldDB" id="A0A9P6SUM3"/>
<evidence type="ECO:0000313" key="6">
    <source>
        <dbReference type="Proteomes" id="UP000749646"/>
    </source>
</evidence>
<evidence type="ECO:0000256" key="1">
    <source>
        <dbReference type="ARBA" id="ARBA00004123"/>
    </source>
</evidence>
<feature type="compositionally biased region" description="Acidic residues" evidence="4">
    <location>
        <begin position="75"/>
        <end position="94"/>
    </location>
</feature>
<proteinExistence type="inferred from homology"/>
<protein>
    <submittedName>
        <fullName evidence="5">Uncharacterized protein</fullName>
    </submittedName>
</protein>
<organism evidence="5 6">
    <name type="scientific">Modicella reniformis</name>
    <dbReference type="NCBI Taxonomy" id="1440133"/>
    <lineage>
        <taxon>Eukaryota</taxon>
        <taxon>Fungi</taxon>
        <taxon>Fungi incertae sedis</taxon>
        <taxon>Mucoromycota</taxon>
        <taxon>Mortierellomycotina</taxon>
        <taxon>Mortierellomycetes</taxon>
        <taxon>Mortierellales</taxon>
        <taxon>Mortierellaceae</taxon>
        <taxon>Modicella</taxon>
    </lineage>
</organism>
<comment type="caution">
    <text evidence="5">The sequence shown here is derived from an EMBL/GenBank/DDBJ whole genome shotgun (WGS) entry which is preliminary data.</text>
</comment>
<dbReference type="EMBL" id="JAAAHW010000238">
    <property type="protein sequence ID" value="KAG0004768.1"/>
    <property type="molecule type" value="Genomic_DNA"/>
</dbReference>
<comment type="subcellular location">
    <subcellularLocation>
        <location evidence="1">Nucleus</location>
    </subcellularLocation>
</comment>
<feature type="region of interest" description="Disordered" evidence="4">
    <location>
        <begin position="49"/>
        <end position="115"/>
    </location>
</feature>